<dbReference type="InterPro" id="IPR000073">
    <property type="entry name" value="AB_hydrolase_1"/>
</dbReference>
<evidence type="ECO:0000259" key="2">
    <source>
        <dbReference type="Pfam" id="PF00561"/>
    </source>
</evidence>
<sequence length="294" mass="29852">MGPAAPDDGRRRTDGVVVGMPRAAGTALRVVLVVVVLLAVLLALLWILQRRLVFPADRSPVPPARTLVPGAADVTLTTDDGLALGAWYVAPREGCGTAVLVAPGNGGNRSGRAPLLRALSAAGLGVLLLDYRGYGGNPGAPSESGLAADALAARRFLAGRGFADADLVYLGESLGGAVVTELAARHPPRALVLRSPFTDLAAVAADAYPFLPVRLLLRDRFPLLATVRGIGVPVTVVLGTRDTLVDPAQSREVAAAAPDGTLVEVAGAGHDDPVLADGPALVRAVADAAGCGES</sequence>
<dbReference type="PANTHER" id="PTHR12277">
    <property type="entry name" value="ALPHA/BETA HYDROLASE DOMAIN-CONTAINING PROTEIN"/>
    <property type="match status" value="1"/>
</dbReference>
<reference evidence="3" key="2">
    <citation type="submission" date="2020-09" db="EMBL/GenBank/DDBJ databases">
        <authorList>
            <person name="Sun Q."/>
            <person name="Zhou Y."/>
        </authorList>
    </citation>
    <scope>NUCLEOTIDE SEQUENCE</scope>
    <source>
        <strain evidence="3">CGMCC 4.7308</strain>
    </source>
</reference>
<comment type="caution">
    <text evidence="3">The sequence shown here is derived from an EMBL/GenBank/DDBJ whole genome shotgun (WGS) entry which is preliminary data.</text>
</comment>
<evidence type="ECO:0000313" key="3">
    <source>
        <dbReference type="EMBL" id="GGM13784.1"/>
    </source>
</evidence>
<dbReference type="PANTHER" id="PTHR12277:SF79">
    <property type="entry name" value="XAA-PRO DIPEPTIDYL-PEPTIDASE-RELATED"/>
    <property type="match status" value="1"/>
</dbReference>
<evidence type="ECO:0000313" key="4">
    <source>
        <dbReference type="Proteomes" id="UP000655208"/>
    </source>
</evidence>
<organism evidence="3 4">
    <name type="scientific">Nakamurella endophytica</name>
    <dbReference type="NCBI Taxonomy" id="1748367"/>
    <lineage>
        <taxon>Bacteria</taxon>
        <taxon>Bacillati</taxon>
        <taxon>Actinomycetota</taxon>
        <taxon>Actinomycetes</taxon>
        <taxon>Nakamurellales</taxon>
        <taxon>Nakamurellaceae</taxon>
        <taxon>Nakamurella</taxon>
    </lineage>
</organism>
<feature type="domain" description="AB hydrolase-1" evidence="2">
    <location>
        <begin position="98"/>
        <end position="209"/>
    </location>
</feature>
<dbReference type="Pfam" id="PF00561">
    <property type="entry name" value="Abhydrolase_1"/>
    <property type="match status" value="1"/>
</dbReference>
<proteinExistence type="predicted"/>
<feature type="transmembrane region" description="Helical" evidence="1">
    <location>
        <begin position="27"/>
        <end position="48"/>
    </location>
</feature>
<keyword evidence="4" id="KW-1185">Reference proteome</keyword>
<gene>
    <name evidence="3" type="ORF">GCM10011594_37090</name>
</gene>
<keyword evidence="1" id="KW-0812">Transmembrane</keyword>
<evidence type="ECO:0000256" key="1">
    <source>
        <dbReference type="SAM" id="Phobius"/>
    </source>
</evidence>
<accession>A0A917T7P9</accession>
<name>A0A917T7P9_9ACTN</name>
<dbReference type="Gene3D" id="3.40.50.1820">
    <property type="entry name" value="alpha/beta hydrolase"/>
    <property type="match status" value="1"/>
</dbReference>
<reference evidence="3" key="1">
    <citation type="journal article" date="2014" name="Int. J. Syst. Evol. Microbiol.">
        <title>Complete genome sequence of Corynebacterium casei LMG S-19264T (=DSM 44701T), isolated from a smear-ripened cheese.</title>
        <authorList>
            <consortium name="US DOE Joint Genome Institute (JGI-PGF)"/>
            <person name="Walter F."/>
            <person name="Albersmeier A."/>
            <person name="Kalinowski J."/>
            <person name="Ruckert C."/>
        </authorList>
    </citation>
    <scope>NUCLEOTIDE SEQUENCE</scope>
    <source>
        <strain evidence="3">CGMCC 4.7308</strain>
    </source>
</reference>
<keyword evidence="1" id="KW-1133">Transmembrane helix</keyword>
<dbReference type="EMBL" id="BMNA01000012">
    <property type="protein sequence ID" value="GGM13784.1"/>
    <property type="molecule type" value="Genomic_DNA"/>
</dbReference>
<keyword evidence="1" id="KW-0472">Membrane</keyword>
<dbReference type="SUPFAM" id="SSF53474">
    <property type="entry name" value="alpha/beta-Hydrolases"/>
    <property type="match status" value="1"/>
</dbReference>
<dbReference type="AlphaFoldDB" id="A0A917T7P9"/>
<dbReference type="InterPro" id="IPR029058">
    <property type="entry name" value="AB_hydrolase_fold"/>
</dbReference>
<dbReference type="Proteomes" id="UP000655208">
    <property type="component" value="Unassembled WGS sequence"/>
</dbReference>
<protein>
    <recommendedName>
        <fullName evidence="2">AB hydrolase-1 domain-containing protein</fullName>
    </recommendedName>
</protein>